<dbReference type="VEuPathDB" id="FungiDB:RhiirFUN_011699"/>
<protein>
    <submittedName>
        <fullName evidence="1">Uncharacterized protein</fullName>
    </submittedName>
</protein>
<reference evidence="1" key="1">
    <citation type="submission" date="2020-05" db="EMBL/GenBank/DDBJ databases">
        <authorList>
            <person name="Rincon C."/>
            <person name="Sanders R I."/>
            <person name="Robbins C."/>
            <person name="Chaturvedi A."/>
        </authorList>
    </citation>
    <scope>NUCLEOTIDE SEQUENCE</scope>
    <source>
        <strain evidence="1">CHB12</strain>
    </source>
</reference>
<dbReference type="Proteomes" id="UP000684084">
    <property type="component" value="Unassembled WGS sequence"/>
</dbReference>
<dbReference type="VEuPathDB" id="FungiDB:RhiirA1_530371"/>
<dbReference type="OrthoDB" id="2347594at2759"/>
<dbReference type="AlphaFoldDB" id="A0A2I1DZF7"/>
<dbReference type="EMBL" id="CAGKOT010000015">
    <property type="protein sequence ID" value="CAB5360280.1"/>
    <property type="molecule type" value="Genomic_DNA"/>
</dbReference>
<dbReference type="VEuPathDB" id="FungiDB:FUN_014538"/>
<sequence length="891" mass="103359">MNRPVPIVLLIFVVLLPCSSNIIATYYENDTVHDNYFKGVYADGTILIGVRFKGYPNNTISLRLIYPNGTLNFINNVTIPCNTCDPTKYNPSPLNPNYIIIWYEKSGMIMDWTGNIITSKITQSKCDKFEFVMNERSDRFLIAGYNETSQNILFAEYFINNDGTIGIKAQKNLTFNGVGIKNIIEFKIFLLGDIWGIIYKVDLEEKSEYIYNKKDAFFSLIHNESQNRNLNPSIIKDISFIGVSCISNNINYTCIYVTSYNNTLKLIDINNLTLNNTFNMRSIDLFPFINIYKFESISSTANIIHIIPEIGFLVEVVSNAKTKYLIFNTAEINYFDTTIKSASGEIIINNNDNDYIGDNLFISNTTVIRAIKRDKSFTYESTDLTTIIPKNNLLNNIHIKQVYPSENDLIEIYTDKMNMTFLNPIDPTIPVYISIYHYHNYEDILRQKFLCTMPFCTISEDSYSLIINLSSNVTFNIPNASYYVEIEDNFVEYKYEIETVPGIKKPKSWNIYTASEYKHPEKDNNDFIIGILRLNPEGTQEFSKLDKNGRNEFFKFMKIDLSKGIPVDDSRIYKVDDIYEHDIVTDSELLLISYRIDLPGENCFNKKSAKEIYDDLNSLIRNDKFITYLDTSNYTKNIDKGYGFQRSSNLWEEIKISLQNFVRNTVSLIILMISTGLIIILYFFGRYKNRMGSNIIILRVALIIFDLFNDIGFVILLEDDLQYLYVPSVIFLLIPFILNILLAFIIFSHEIQYPEFNKWLKKYLKPVAIITFFSSGDVELLHIFDSKFGGFQIFEASFSPLALNLIFWSGFLNLILEDLPQLVIQIIYARNFTNSYKIIAFFTLITSIVMTLIGIIEYGYHLFINKNIEKEEIEFYDETDEIKISYDESKM</sequence>
<proteinExistence type="predicted"/>
<organism evidence="1 2">
    <name type="scientific">Rhizophagus irregularis</name>
    <dbReference type="NCBI Taxonomy" id="588596"/>
    <lineage>
        <taxon>Eukaryota</taxon>
        <taxon>Fungi</taxon>
        <taxon>Fungi incertae sedis</taxon>
        <taxon>Mucoromycota</taxon>
        <taxon>Glomeromycotina</taxon>
        <taxon>Glomeromycetes</taxon>
        <taxon>Glomerales</taxon>
        <taxon>Glomeraceae</taxon>
        <taxon>Rhizophagus</taxon>
    </lineage>
</organism>
<evidence type="ECO:0000313" key="1">
    <source>
        <dbReference type="EMBL" id="CAB5360280.1"/>
    </source>
</evidence>
<accession>A0A2I1DZF7</accession>
<gene>
    <name evidence="1" type="ORF">CHRIB12_LOCUS8110</name>
</gene>
<comment type="caution">
    <text evidence="1">The sequence shown here is derived from an EMBL/GenBank/DDBJ whole genome shotgun (WGS) entry which is preliminary data.</text>
</comment>
<evidence type="ECO:0000313" key="2">
    <source>
        <dbReference type="Proteomes" id="UP000684084"/>
    </source>
</evidence>
<name>A0A2I1DZF7_9GLOM</name>